<reference evidence="1 2" key="1">
    <citation type="submission" date="2019-03" db="EMBL/GenBank/DDBJ databases">
        <title>Single cell metagenomics reveals metabolic interactions within the superorganism composed of flagellate Streblomastix strix and complex community of Bacteroidetes bacteria on its surface.</title>
        <authorList>
            <person name="Treitli S.C."/>
            <person name="Kolisko M."/>
            <person name="Husnik F."/>
            <person name="Keeling P."/>
            <person name="Hampl V."/>
        </authorList>
    </citation>
    <scope>NUCLEOTIDE SEQUENCE [LARGE SCALE GENOMIC DNA]</scope>
    <source>
        <strain evidence="1">ST1C</strain>
    </source>
</reference>
<gene>
    <name evidence="1" type="ORF">EZS28_003515</name>
</gene>
<dbReference type="EMBL" id="SNRW01000470">
    <property type="protein sequence ID" value="KAA6400952.1"/>
    <property type="molecule type" value="Genomic_DNA"/>
</dbReference>
<name>A0A5J4X2J3_9EUKA</name>
<accession>A0A5J4X2J3</accession>
<dbReference type="AlphaFoldDB" id="A0A5J4X2J3"/>
<dbReference type="Proteomes" id="UP000324800">
    <property type="component" value="Unassembled WGS sequence"/>
</dbReference>
<evidence type="ECO:0000313" key="2">
    <source>
        <dbReference type="Proteomes" id="UP000324800"/>
    </source>
</evidence>
<sequence length="159" mass="18538">MKQKVLDQALTILELPAWLDILASRTNKRLQSNCSFLQDNLGFTLNGYSFNWGQNDPYLYPPIIQKFKILLKVREDNAEEILIIPNWKGQVQSRWIQAMKMAEVDLGEVNDCLEMGQVMKYLHQQLAPGRMKAIRLASMRYENTYQEKLVNALDLMMKL</sequence>
<protein>
    <submittedName>
        <fullName evidence="1">Uncharacterized protein</fullName>
    </submittedName>
</protein>
<comment type="caution">
    <text evidence="1">The sequence shown here is derived from an EMBL/GenBank/DDBJ whole genome shotgun (WGS) entry which is preliminary data.</text>
</comment>
<proteinExistence type="predicted"/>
<organism evidence="1 2">
    <name type="scientific">Streblomastix strix</name>
    <dbReference type="NCBI Taxonomy" id="222440"/>
    <lineage>
        <taxon>Eukaryota</taxon>
        <taxon>Metamonada</taxon>
        <taxon>Preaxostyla</taxon>
        <taxon>Oxymonadida</taxon>
        <taxon>Streblomastigidae</taxon>
        <taxon>Streblomastix</taxon>
    </lineage>
</organism>
<evidence type="ECO:0000313" key="1">
    <source>
        <dbReference type="EMBL" id="KAA6400952.1"/>
    </source>
</evidence>